<dbReference type="Proteomes" id="UP001362999">
    <property type="component" value="Unassembled WGS sequence"/>
</dbReference>
<evidence type="ECO:0000313" key="1">
    <source>
        <dbReference type="EMBL" id="KAK7015242.1"/>
    </source>
</evidence>
<evidence type="ECO:0000313" key="2">
    <source>
        <dbReference type="Proteomes" id="UP001362999"/>
    </source>
</evidence>
<accession>A0AAW0APG4</accession>
<comment type="caution">
    <text evidence="1">The sequence shown here is derived from an EMBL/GenBank/DDBJ whole genome shotgun (WGS) entry which is preliminary data.</text>
</comment>
<dbReference type="AlphaFoldDB" id="A0AAW0APG4"/>
<dbReference type="EMBL" id="JAWWNJ010000054">
    <property type="protein sequence ID" value="KAK7015242.1"/>
    <property type="molecule type" value="Genomic_DNA"/>
</dbReference>
<organism evidence="1 2">
    <name type="scientific">Favolaschia claudopus</name>
    <dbReference type="NCBI Taxonomy" id="2862362"/>
    <lineage>
        <taxon>Eukaryota</taxon>
        <taxon>Fungi</taxon>
        <taxon>Dikarya</taxon>
        <taxon>Basidiomycota</taxon>
        <taxon>Agaricomycotina</taxon>
        <taxon>Agaricomycetes</taxon>
        <taxon>Agaricomycetidae</taxon>
        <taxon>Agaricales</taxon>
        <taxon>Marasmiineae</taxon>
        <taxon>Mycenaceae</taxon>
        <taxon>Favolaschia</taxon>
    </lineage>
</organism>
<dbReference type="PROSITE" id="PS51257">
    <property type="entry name" value="PROKAR_LIPOPROTEIN"/>
    <property type="match status" value="1"/>
</dbReference>
<gene>
    <name evidence="1" type="ORF">R3P38DRAFT_3204429</name>
</gene>
<protein>
    <submittedName>
        <fullName evidence="1">Uncharacterized protein</fullName>
    </submittedName>
</protein>
<reference evidence="1 2" key="1">
    <citation type="journal article" date="2024" name="J Genomics">
        <title>Draft genome sequencing and assembly of Favolaschia claudopus CIRM-BRFM 2984 isolated from oak limbs.</title>
        <authorList>
            <person name="Navarro D."/>
            <person name="Drula E."/>
            <person name="Chaduli D."/>
            <person name="Cazenave R."/>
            <person name="Ahrendt S."/>
            <person name="Wang J."/>
            <person name="Lipzen A."/>
            <person name="Daum C."/>
            <person name="Barry K."/>
            <person name="Grigoriev I.V."/>
            <person name="Favel A."/>
            <person name="Rosso M.N."/>
            <person name="Martin F."/>
        </authorList>
    </citation>
    <scope>NUCLEOTIDE SEQUENCE [LARGE SCALE GENOMIC DNA]</scope>
    <source>
        <strain evidence="1 2">CIRM-BRFM 2984</strain>
    </source>
</reference>
<sequence length="71" mass="7885">MSERREEEDVPSTITFAFVDETIMALLAASLVSCTFDRLALVQARDPQPSHLRFVIPRISIPSRPAPPAGY</sequence>
<keyword evidence="2" id="KW-1185">Reference proteome</keyword>
<proteinExistence type="predicted"/>
<name>A0AAW0APG4_9AGAR</name>